<evidence type="ECO:0000313" key="2">
    <source>
        <dbReference type="Proteomes" id="UP001485301"/>
    </source>
</evidence>
<protein>
    <submittedName>
        <fullName evidence="1">Helix-turn-helix transcriptional regulator</fullName>
    </submittedName>
</protein>
<dbReference type="EMBL" id="CP151087">
    <property type="protein sequence ID" value="WZN55462.1"/>
    <property type="molecule type" value="Genomic_DNA"/>
</dbReference>
<evidence type="ECO:0000313" key="1">
    <source>
        <dbReference type="EMBL" id="WZN55462.1"/>
    </source>
</evidence>
<proteinExistence type="predicted"/>
<reference evidence="1" key="1">
    <citation type="submission" date="2024-04" db="EMBL/GenBank/DDBJ databases">
        <title>Complete genome sequence of Sphingobacterium thalpophiium BAA-1094.</title>
        <authorList>
            <person name="Adaikpoh B.I."/>
        </authorList>
    </citation>
    <scope>NUCLEOTIDE SEQUENCE</scope>
    <source>
        <strain evidence="1">BAA-1094</strain>
    </source>
</reference>
<name>A0ACD5C0P4_9SPHI</name>
<organism evidence="1 2">
    <name type="scientific">Sphingobacterium thalpophilum</name>
    <dbReference type="NCBI Taxonomy" id="259"/>
    <lineage>
        <taxon>Bacteria</taxon>
        <taxon>Pseudomonadati</taxon>
        <taxon>Bacteroidota</taxon>
        <taxon>Sphingobacteriia</taxon>
        <taxon>Sphingobacteriales</taxon>
        <taxon>Sphingobacteriaceae</taxon>
        <taxon>Sphingobacterium</taxon>
    </lineage>
</organism>
<sequence length="82" mass="9510">MNEERDLPRLIEVGAFLRQLREKAGLSQDQLATRCDLTKSNISNIENGKKDFNFTTFLEYAKGLGKQPQDLLDNDFIFSKKW</sequence>
<dbReference type="Proteomes" id="UP001485301">
    <property type="component" value="Chromosome"/>
</dbReference>
<keyword evidence="2" id="KW-1185">Reference proteome</keyword>
<accession>A0ACD5C0P4</accession>
<gene>
    <name evidence="1" type="ORF">AACH28_23000</name>
</gene>